<keyword evidence="2" id="KW-1185">Reference proteome</keyword>
<dbReference type="Proteomes" id="UP000789901">
    <property type="component" value="Unassembled WGS sequence"/>
</dbReference>
<sequence length="46" mass="5220">NKQISILIPNQKNSKTKTINLATLNSFQDPILALQKSDEMIEEIVH</sequence>
<dbReference type="EMBL" id="CAJVQB010102650">
    <property type="protein sequence ID" value="CAG8850753.1"/>
    <property type="molecule type" value="Genomic_DNA"/>
</dbReference>
<feature type="non-terminal residue" evidence="1">
    <location>
        <position position="1"/>
    </location>
</feature>
<name>A0ABN7X9K4_GIGMA</name>
<gene>
    <name evidence="1" type="ORF">GMARGA_LOCUS40383</name>
</gene>
<accession>A0ABN7X9K4</accession>
<proteinExistence type="predicted"/>
<comment type="caution">
    <text evidence="1">The sequence shown here is derived from an EMBL/GenBank/DDBJ whole genome shotgun (WGS) entry which is preliminary data.</text>
</comment>
<evidence type="ECO:0000313" key="2">
    <source>
        <dbReference type="Proteomes" id="UP000789901"/>
    </source>
</evidence>
<evidence type="ECO:0000313" key="1">
    <source>
        <dbReference type="EMBL" id="CAG8850753.1"/>
    </source>
</evidence>
<organism evidence="1 2">
    <name type="scientific">Gigaspora margarita</name>
    <dbReference type="NCBI Taxonomy" id="4874"/>
    <lineage>
        <taxon>Eukaryota</taxon>
        <taxon>Fungi</taxon>
        <taxon>Fungi incertae sedis</taxon>
        <taxon>Mucoromycota</taxon>
        <taxon>Glomeromycotina</taxon>
        <taxon>Glomeromycetes</taxon>
        <taxon>Diversisporales</taxon>
        <taxon>Gigasporaceae</taxon>
        <taxon>Gigaspora</taxon>
    </lineage>
</organism>
<protein>
    <submittedName>
        <fullName evidence="1">40080_t:CDS:1</fullName>
    </submittedName>
</protein>
<reference evidence="1 2" key="1">
    <citation type="submission" date="2021-06" db="EMBL/GenBank/DDBJ databases">
        <authorList>
            <person name="Kallberg Y."/>
            <person name="Tangrot J."/>
            <person name="Rosling A."/>
        </authorList>
    </citation>
    <scope>NUCLEOTIDE SEQUENCE [LARGE SCALE GENOMIC DNA]</scope>
    <source>
        <strain evidence="1 2">120-4 pot B 10/14</strain>
    </source>
</reference>